<dbReference type="PANTHER" id="PTHR13490:SF0">
    <property type="entry name" value="SMALL RIBOSOMAL SUBUNIT PROTEIN MS35"/>
    <property type="match status" value="1"/>
</dbReference>
<dbReference type="InterPro" id="IPR039848">
    <property type="entry name" value="Ribosomal_mS35_mt"/>
</dbReference>
<dbReference type="PANTHER" id="PTHR13490">
    <property type="entry name" value="MITOCHONDRIAL 28S RIBOSOMAL PROTEIN S28"/>
    <property type="match status" value="1"/>
</dbReference>
<reference evidence="2" key="1">
    <citation type="submission" date="2022-07" db="EMBL/GenBank/DDBJ databases">
        <title>Phylogenomic reconstructions and comparative analyses of Kickxellomycotina fungi.</title>
        <authorList>
            <person name="Reynolds N.K."/>
            <person name="Stajich J.E."/>
            <person name="Barry K."/>
            <person name="Grigoriev I.V."/>
            <person name="Crous P."/>
            <person name="Smith M.E."/>
        </authorList>
    </citation>
    <scope>NUCLEOTIDE SEQUENCE</scope>
    <source>
        <strain evidence="2">NBRC 100468</strain>
    </source>
</reference>
<protein>
    <submittedName>
        <fullName evidence="2">37S ribosomal protein S24, mitochondrial</fullName>
    </submittedName>
</protein>
<keyword evidence="2" id="KW-0687">Ribonucleoprotein</keyword>
<comment type="caution">
    <text evidence="2">The sequence shown here is derived from an EMBL/GenBank/DDBJ whole genome shotgun (WGS) entry which is preliminary data.</text>
</comment>
<gene>
    <name evidence="2" type="primary">RSM24</name>
    <name evidence="2" type="ORF">H4219_004654</name>
</gene>
<evidence type="ECO:0000313" key="3">
    <source>
        <dbReference type="Proteomes" id="UP001150538"/>
    </source>
</evidence>
<dbReference type="InterPro" id="IPR019349">
    <property type="entry name" value="Ribosomal_mS35_mit"/>
</dbReference>
<dbReference type="Proteomes" id="UP001150538">
    <property type="component" value="Unassembled WGS sequence"/>
</dbReference>
<feature type="domain" description="Small ribosomal subunit protein mS35 mitochondrial conserved" evidence="1">
    <location>
        <begin position="89"/>
        <end position="209"/>
    </location>
</feature>
<dbReference type="AlphaFoldDB" id="A0A9W7ZRR7"/>
<keyword evidence="3" id="KW-1185">Reference proteome</keyword>
<dbReference type="Pfam" id="PF10213">
    <property type="entry name" value="MRP-S28"/>
    <property type="match status" value="1"/>
</dbReference>
<dbReference type="GO" id="GO:0032543">
    <property type="term" value="P:mitochondrial translation"/>
    <property type="evidence" value="ECO:0007669"/>
    <property type="project" value="InterPro"/>
</dbReference>
<dbReference type="GO" id="GO:0005763">
    <property type="term" value="C:mitochondrial small ribosomal subunit"/>
    <property type="evidence" value="ECO:0007669"/>
    <property type="project" value="TreeGrafter"/>
</dbReference>
<dbReference type="GO" id="GO:0003735">
    <property type="term" value="F:structural constituent of ribosome"/>
    <property type="evidence" value="ECO:0007669"/>
    <property type="project" value="InterPro"/>
</dbReference>
<name>A0A9W7ZRR7_9FUNG</name>
<dbReference type="EMBL" id="JANBPU010000182">
    <property type="protein sequence ID" value="KAJ1914746.1"/>
    <property type="molecule type" value="Genomic_DNA"/>
</dbReference>
<evidence type="ECO:0000259" key="1">
    <source>
        <dbReference type="Pfam" id="PF10213"/>
    </source>
</evidence>
<sequence>MDTETKTVLGLPEIKNTACAIFARTRKRASYRTYNNQVTDACDIDKLETDNTGEHTTYGHLLLENIRDVRHYLRKIKYEIPTLAEHYKPFIPPTEKQALRFKTTKHYGINPHPGDKRVTLTTKVSKLGLTNAQKHKFLLLVGPRYNPATDELKMTEDKAQTIMENKKLLSDTLDRLLAEAKNNDDMFEDIPLTFPHHKPKTVHKFPEEWLPKPQQQQQQQ</sequence>
<keyword evidence="2" id="KW-0689">Ribosomal protein</keyword>
<evidence type="ECO:0000313" key="2">
    <source>
        <dbReference type="EMBL" id="KAJ1914746.1"/>
    </source>
</evidence>
<proteinExistence type="predicted"/>
<dbReference type="OrthoDB" id="283424at2759"/>
<accession>A0A9W7ZRR7</accession>
<organism evidence="2 3">
    <name type="scientific">Mycoemilia scoparia</name>
    <dbReference type="NCBI Taxonomy" id="417184"/>
    <lineage>
        <taxon>Eukaryota</taxon>
        <taxon>Fungi</taxon>
        <taxon>Fungi incertae sedis</taxon>
        <taxon>Zoopagomycota</taxon>
        <taxon>Kickxellomycotina</taxon>
        <taxon>Kickxellomycetes</taxon>
        <taxon>Kickxellales</taxon>
        <taxon>Kickxellaceae</taxon>
        <taxon>Mycoemilia</taxon>
    </lineage>
</organism>